<dbReference type="HOGENOM" id="CLU_046752_0_0_1"/>
<evidence type="ECO:0000313" key="2">
    <source>
        <dbReference type="EMBL" id="ELT98849.1"/>
    </source>
</evidence>
<name>R7TYQ5_CAPTE</name>
<dbReference type="Proteomes" id="UP000014760">
    <property type="component" value="Unassembled WGS sequence"/>
</dbReference>
<dbReference type="OrthoDB" id="6071871at2759"/>
<dbReference type="OMA" id="SKTKTYW"/>
<keyword evidence="4" id="KW-1185">Reference proteome</keyword>
<dbReference type="EMBL" id="KB307500">
    <property type="protein sequence ID" value="ELT98849.1"/>
    <property type="molecule type" value="Genomic_DNA"/>
</dbReference>
<feature type="domain" description="DDE-1" evidence="1">
    <location>
        <begin position="76"/>
        <end position="256"/>
    </location>
</feature>
<sequence>MGYVQRKGTKASKKKPDDFPAIKGDFLDRFVHAARDIPPEMIVNFDQTGLSIVPTSSWTLAEKGAKQVEIVGLDDKRQITALLGCSLTGDLLPLQLIYTGKTDKCHPSYAFPDDWQVTHSESHWSTSKTMEDYVRGILVPYFDRVRAMKQLPADQPALCLMDVFRAHRVDSVQQFLASNNIRVIFVPACCTGDLLPLDISGNGDFKASLKECFIAWFADHLAAALDNGISTQPDLRLSTLKPLHGQWVVRAWEALRDKPNVLIHGWEEEVIKGALNETPQIYH</sequence>
<dbReference type="Pfam" id="PF03184">
    <property type="entry name" value="DDE_1"/>
    <property type="match status" value="1"/>
</dbReference>
<dbReference type="PANTHER" id="PTHR19303:SF73">
    <property type="entry name" value="PROTEIN PDC2"/>
    <property type="match status" value="1"/>
</dbReference>
<dbReference type="InterPro" id="IPR050863">
    <property type="entry name" value="CenT-Element_Derived"/>
</dbReference>
<reference evidence="3" key="3">
    <citation type="submission" date="2015-06" db="UniProtKB">
        <authorList>
            <consortium name="EnsemblMetazoa"/>
        </authorList>
    </citation>
    <scope>IDENTIFICATION</scope>
</reference>
<evidence type="ECO:0000259" key="1">
    <source>
        <dbReference type="Pfam" id="PF03184"/>
    </source>
</evidence>
<dbReference type="PANTHER" id="PTHR19303">
    <property type="entry name" value="TRANSPOSON"/>
    <property type="match status" value="1"/>
</dbReference>
<reference evidence="4" key="1">
    <citation type="submission" date="2012-12" db="EMBL/GenBank/DDBJ databases">
        <authorList>
            <person name="Hellsten U."/>
            <person name="Grimwood J."/>
            <person name="Chapman J.A."/>
            <person name="Shapiro H."/>
            <person name="Aerts A."/>
            <person name="Otillar R.P."/>
            <person name="Terry A.Y."/>
            <person name="Boore J.L."/>
            <person name="Simakov O."/>
            <person name="Marletaz F."/>
            <person name="Cho S.-J."/>
            <person name="Edsinger-Gonzales E."/>
            <person name="Havlak P."/>
            <person name="Kuo D.-H."/>
            <person name="Larsson T."/>
            <person name="Lv J."/>
            <person name="Arendt D."/>
            <person name="Savage R."/>
            <person name="Osoegawa K."/>
            <person name="de Jong P."/>
            <person name="Lindberg D.R."/>
            <person name="Seaver E.C."/>
            <person name="Weisblat D.A."/>
            <person name="Putnam N.H."/>
            <person name="Grigoriev I.V."/>
            <person name="Rokhsar D.S."/>
        </authorList>
    </citation>
    <scope>NUCLEOTIDE SEQUENCE</scope>
    <source>
        <strain evidence="4">I ESC-2004</strain>
    </source>
</reference>
<dbReference type="EnsemblMetazoa" id="CapteT195881">
    <property type="protein sequence ID" value="CapteP195881"/>
    <property type="gene ID" value="CapteG195881"/>
</dbReference>
<dbReference type="EMBL" id="AMQN01010287">
    <property type="status" value="NOT_ANNOTATED_CDS"/>
    <property type="molecule type" value="Genomic_DNA"/>
</dbReference>
<dbReference type="GO" id="GO:0005634">
    <property type="term" value="C:nucleus"/>
    <property type="evidence" value="ECO:0007669"/>
    <property type="project" value="TreeGrafter"/>
</dbReference>
<dbReference type="InterPro" id="IPR004875">
    <property type="entry name" value="DDE_SF_endonuclease_dom"/>
</dbReference>
<organism evidence="2">
    <name type="scientific">Capitella teleta</name>
    <name type="common">Polychaete worm</name>
    <dbReference type="NCBI Taxonomy" id="283909"/>
    <lineage>
        <taxon>Eukaryota</taxon>
        <taxon>Metazoa</taxon>
        <taxon>Spiralia</taxon>
        <taxon>Lophotrochozoa</taxon>
        <taxon>Annelida</taxon>
        <taxon>Polychaeta</taxon>
        <taxon>Sedentaria</taxon>
        <taxon>Scolecida</taxon>
        <taxon>Capitellidae</taxon>
        <taxon>Capitella</taxon>
    </lineage>
</organism>
<reference evidence="2 4" key="2">
    <citation type="journal article" date="2013" name="Nature">
        <title>Insights into bilaterian evolution from three spiralian genomes.</title>
        <authorList>
            <person name="Simakov O."/>
            <person name="Marletaz F."/>
            <person name="Cho S.J."/>
            <person name="Edsinger-Gonzales E."/>
            <person name="Havlak P."/>
            <person name="Hellsten U."/>
            <person name="Kuo D.H."/>
            <person name="Larsson T."/>
            <person name="Lv J."/>
            <person name="Arendt D."/>
            <person name="Savage R."/>
            <person name="Osoegawa K."/>
            <person name="de Jong P."/>
            <person name="Grimwood J."/>
            <person name="Chapman J.A."/>
            <person name="Shapiro H."/>
            <person name="Aerts A."/>
            <person name="Otillar R.P."/>
            <person name="Terry A.Y."/>
            <person name="Boore J.L."/>
            <person name="Grigoriev I.V."/>
            <person name="Lindberg D.R."/>
            <person name="Seaver E.C."/>
            <person name="Weisblat D.A."/>
            <person name="Putnam N.H."/>
            <person name="Rokhsar D.S."/>
        </authorList>
    </citation>
    <scope>NUCLEOTIDE SEQUENCE</scope>
    <source>
        <strain evidence="2 4">I ESC-2004</strain>
    </source>
</reference>
<dbReference type="AlphaFoldDB" id="R7TYQ5"/>
<evidence type="ECO:0000313" key="3">
    <source>
        <dbReference type="EnsemblMetazoa" id="CapteP195881"/>
    </source>
</evidence>
<evidence type="ECO:0000313" key="4">
    <source>
        <dbReference type="Proteomes" id="UP000014760"/>
    </source>
</evidence>
<protein>
    <recommendedName>
        <fullName evidence="1">DDE-1 domain-containing protein</fullName>
    </recommendedName>
</protein>
<accession>R7TYQ5</accession>
<dbReference type="GO" id="GO:0003677">
    <property type="term" value="F:DNA binding"/>
    <property type="evidence" value="ECO:0007669"/>
    <property type="project" value="TreeGrafter"/>
</dbReference>
<proteinExistence type="predicted"/>
<gene>
    <name evidence="2" type="ORF">CAPTEDRAFT_195881</name>
</gene>